<dbReference type="Gene3D" id="3.40.190.10">
    <property type="entry name" value="Periplasmic binding protein-like II"/>
    <property type="match status" value="2"/>
</dbReference>
<dbReference type="SUPFAM" id="SSF53850">
    <property type="entry name" value="Periplasmic binding protein-like II"/>
    <property type="match status" value="1"/>
</dbReference>
<dbReference type="PANTHER" id="PTHR38834">
    <property type="entry name" value="PERIPLASMIC SUBSTRATE BINDING PROTEIN FAMILY 3"/>
    <property type="match status" value="1"/>
</dbReference>
<evidence type="ECO:0000259" key="2">
    <source>
        <dbReference type="Pfam" id="PF00497"/>
    </source>
</evidence>
<name>A0AAD0RTP2_9NEIS</name>
<sequence length="234" mass="25644">MPRPLIKLIAALASAPAAAAGLTILVSPQPPIIEVSADQQHVSGAAIDLMRALSQRAGLPFKFTPYPTARAVLLVQQTPDACLTAARFPERETLFRWSEPVIRLRLVLLARHDETRDFGGVEQARQFHIGAVRGTAVASRLKQQGWTLDESADAETNLRKLQLGRIDLLATLDVGIQSLADKMKMATPRVALVVNETDIYFACHPQLSDDVMQRLNRAILAMKADGSFKAFNLK</sequence>
<feature type="chain" id="PRO_5042122849" description="Solute-binding protein family 3/N-terminal domain-containing protein" evidence="1">
    <location>
        <begin position="20"/>
        <end position="234"/>
    </location>
</feature>
<dbReference type="EMBL" id="CP031968">
    <property type="protein sequence ID" value="AXT47894.1"/>
    <property type="molecule type" value="Genomic_DNA"/>
</dbReference>
<feature type="signal peptide" evidence="1">
    <location>
        <begin position="1"/>
        <end position="19"/>
    </location>
</feature>
<dbReference type="InterPro" id="IPR001638">
    <property type="entry name" value="Solute-binding_3/MltF_N"/>
</dbReference>
<dbReference type="Proteomes" id="UP000259465">
    <property type="component" value="Chromosome"/>
</dbReference>
<dbReference type="AlphaFoldDB" id="A0AAD0RTP2"/>
<evidence type="ECO:0000256" key="1">
    <source>
        <dbReference type="SAM" id="SignalP"/>
    </source>
</evidence>
<reference evidence="3 4" key="1">
    <citation type="submission" date="2018-08" db="EMBL/GenBank/DDBJ databases">
        <title>Complete genome sequence of JP2-74.</title>
        <authorList>
            <person name="Wu L."/>
        </authorList>
    </citation>
    <scope>NUCLEOTIDE SEQUENCE [LARGE SCALE GENOMIC DNA]</scope>
    <source>
        <strain evidence="3 4">JP2-74</strain>
    </source>
</reference>
<keyword evidence="4" id="KW-1185">Reference proteome</keyword>
<protein>
    <recommendedName>
        <fullName evidence="2">Solute-binding protein family 3/N-terminal domain-containing protein</fullName>
    </recommendedName>
</protein>
<proteinExistence type="predicted"/>
<dbReference type="RefSeq" id="WP_107731547.1">
    <property type="nucleotide sequence ID" value="NZ_CP031968.1"/>
</dbReference>
<organism evidence="3 4">
    <name type="scientific">Chromobacterium rhizoryzae</name>
    <dbReference type="NCBI Taxonomy" id="1778675"/>
    <lineage>
        <taxon>Bacteria</taxon>
        <taxon>Pseudomonadati</taxon>
        <taxon>Pseudomonadota</taxon>
        <taxon>Betaproteobacteria</taxon>
        <taxon>Neisseriales</taxon>
        <taxon>Chromobacteriaceae</taxon>
        <taxon>Chromobacterium</taxon>
    </lineage>
</organism>
<keyword evidence="1" id="KW-0732">Signal</keyword>
<gene>
    <name evidence="3" type="ORF">D1345_17715</name>
</gene>
<dbReference type="KEGG" id="crz:D1345_17715"/>
<accession>A0AAD0RTP2</accession>
<dbReference type="PANTHER" id="PTHR38834:SF3">
    <property type="entry name" value="SOLUTE-BINDING PROTEIN FAMILY 3_N-TERMINAL DOMAIN-CONTAINING PROTEIN"/>
    <property type="match status" value="1"/>
</dbReference>
<dbReference type="GeneID" id="58561344"/>
<feature type="domain" description="Solute-binding protein family 3/N-terminal" evidence="2">
    <location>
        <begin position="23"/>
        <end position="231"/>
    </location>
</feature>
<evidence type="ECO:0000313" key="4">
    <source>
        <dbReference type="Proteomes" id="UP000259465"/>
    </source>
</evidence>
<evidence type="ECO:0000313" key="3">
    <source>
        <dbReference type="EMBL" id="AXT47894.1"/>
    </source>
</evidence>
<dbReference type="Pfam" id="PF00497">
    <property type="entry name" value="SBP_bac_3"/>
    <property type="match status" value="1"/>
</dbReference>